<feature type="transmembrane region" description="Helical" evidence="8">
    <location>
        <begin position="654"/>
        <end position="673"/>
    </location>
</feature>
<gene>
    <name evidence="10" type="ORF">LZ495_33740</name>
</gene>
<evidence type="ECO:0000259" key="9">
    <source>
        <dbReference type="PROSITE" id="PS50156"/>
    </source>
</evidence>
<proteinExistence type="inferred from homology"/>
<reference evidence="10" key="1">
    <citation type="submission" date="2022-01" db="EMBL/GenBank/DDBJ databases">
        <title>Genome-Based Taxonomic Classification of the Phylum Actinobacteria.</title>
        <authorList>
            <person name="Gao Y."/>
        </authorList>
    </citation>
    <scope>NUCLEOTIDE SEQUENCE</scope>
    <source>
        <strain evidence="10">KLBMP 8922</strain>
    </source>
</reference>
<feature type="transmembrane region" description="Helical" evidence="8">
    <location>
        <begin position="247"/>
        <end position="268"/>
    </location>
</feature>
<dbReference type="EMBL" id="JAKFHA010000030">
    <property type="protein sequence ID" value="MCF2532154.1"/>
    <property type="molecule type" value="Genomic_DNA"/>
</dbReference>
<keyword evidence="3" id="KW-1003">Cell membrane</keyword>
<dbReference type="InterPro" id="IPR050545">
    <property type="entry name" value="Mycobact_MmpL"/>
</dbReference>
<evidence type="ECO:0000313" key="11">
    <source>
        <dbReference type="Proteomes" id="UP001165378"/>
    </source>
</evidence>
<dbReference type="PANTHER" id="PTHR33406">
    <property type="entry name" value="MEMBRANE PROTEIN MJ1562-RELATED"/>
    <property type="match status" value="1"/>
</dbReference>
<feature type="transmembrane region" description="Helical" evidence="8">
    <location>
        <begin position="600"/>
        <end position="619"/>
    </location>
</feature>
<dbReference type="InterPro" id="IPR000731">
    <property type="entry name" value="SSD"/>
</dbReference>
<dbReference type="SUPFAM" id="SSF82866">
    <property type="entry name" value="Multidrug efflux transporter AcrB transmembrane domain"/>
    <property type="match status" value="2"/>
</dbReference>
<dbReference type="PANTHER" id="PTHR33406:SF6">
    <property type="entry name" value="MEMBRANE PROTEIN YDGH-RELATED"/>
    <property type="match status" value="1"/>
</dbReference>
<evidence type="ECO:0000313" key="10">
    <source>
        <dbReference type="EMBL" id="MCF2532154.1"/>
    </source>
</evidence>
<evidence type="ECO:0000256" key="3">
    <source>
        <dbReference type="ARBA" id="ARBA00022475"/>
    </source>
</evidence>
<feature type="domain" description="SSD" evidence="9">
    <location>
        <begin position="238"/>
        <end position="345"/>
    </location>
</feature>
<organism evidence="10 11">
    <name type="scientific">Yinghuangia soli</name>
    <dbReference type="NCBI Taxonomy" id="2908204"/>
    <lineage>
        <taxon>Bacteria</taxon>
        <taxon>Bacillati</taxon>
        <taxon>Actinomycetota</taxon>
        <taxon>Actinomycetes</taxon>
        <taxon>Kitasatosporales</taxon>
        <taxon>Streptomycetaceae</taxon>
        <taxon>Yinghuangia</taxon>
    </lineage>
</organism>
<feature type="region of interest" description="Disordered" evidence="7">
    <location>
        <begin position="717"/>
        <end position="744"/>
    </location>
</feature>
<accession>A0AA41U7Q0</accession>
<evidence type="ECO:0000256" key="7">
    <source>
        <dbReference type="SAM" id="MobiDB-lite"/>
    </source>
</evidence>
<sequence length="744" mass="77816">MFGRLGRLVVHHPWKVIAAWLVAAVALVAFAPKLSDITNQDTASFLPSKYESVQAADLAEKQFPQSQDQSALMVFKRADGAALTDADSADVKRIVGELAAGHAKTPAPGTEAEPGTVTSMAAGEVSGNRLIQLGNVTIKGNAEDKQVNEAVKELREATEPLMKGTALKVGYTGGPAMMLDNEDAFKKAEAIVGIVTIVLIIVLLLLIYRSPVAAFMPIVVVGLVAAVAPAVIAIAGKIFGFEVEQSLQTMLIVVLFGIGTDYILFLLFRYRERLRAGDDKKQAMIVAVERVGEAIASAAGAVVIAFGAMLLATLGNFRSMGPGLAIAVIVMAVAGLTLVPAVVSLLGPKVFWPSKNWQKQPEGTSFQRMGRVVGRRPVAVAVVSGAVMVALASGVLGFKADYDQISALPGSTESAKAMKDMQTGFPAGMLNPTQVYVKSENGAPLDKGAVEDFAKKLKDAEGVGALSAVNPEVPEGQRTYAKFSADGTAAEIKLVLKESPYTNEALDTIGPLRAAADAQAPAGTDVMVGGATASFTDVRAATNRDMKVIFPVAGLLIALILAALLRSFVAPWYLMLAVVLGYAATLGATVLVFQMMLDHAGVMFMLPIMIYMFVVAIGTDYNILMVARLREEAQEGHEPRQAAALAVEHAGPSIAAAGVILAGTFASLMFAGISMMTEMGFAVSVGICISAFVMSMFLVPAVTALIGHAAWWPGHADRPKAGHGSGGQGGHGEDRESVLVGGGR</sequence>
<dbReference type="Pfam" id="PF03176">
    <property type="entry name" value="MMPL"/>
    <property type="match status" value="2"/>
</dbReference>
<evidence type="ECO:0000256" key="5">
    <source>
        <dbReference type="ARBA" id="ARBA00022989"/>
    </source>
</evidence>
<comment type="similarity">
    <text evidence="2">Belongs to the resistance-nodulation-cell division (RND) (TC 2.A.6) family. MmpL subfamily.</text>
</comment>
<dbReference type="PROSITE" id="PS50156">
    <property type="entry name" value="SSD"/>
    <property type="match status" value="1"/>
</dbReference>
<dbReference type="RefSeq" id="WP_235056874.1">
    <property type="nucleotide sequence ID" value="NZ_JAKFHA010000030.1"/>
</dbReference>
<name>A0AA41U7Q0_9ACTN</name>
<evidence type="ECO:0000256" key="6">
    <source>
        <dbReference type="ARBA" id="ARBA00023136"/>
    </source>
</evidence>
<keyword evidence="5 8" id="KW-1133">Transmembrane helix</keyword>
<feature type="transmembrane region" description="Helical" evidence="8">
    <location>
        <begin position="214"/>
        <end position="235"/>
    </location>
</feature>
<keyword evidence="11" id="KW-1185">Reference proteome</keyword>
<feature type="transmembrane region" description="Helical" evidence="8">
    <location>
        <begin position="188"/>
        <end position="208"/>
    </location>
</feature>
<dbReference type="GO" id="GO:0005886">
    <property type="term" value="C:plasma membrane"/>
    <property type="evidence" value="ECO:0007669"/>
    <property type="project" value="UniProtKB-SubCell"/>
</dbReference>
<feature type="transmembrane region" description="Helical" evidence="8">
    <location>
        <begin position="572"/>
        <end position="593"/>
    </location>
</feature>
<keyword evidence="4 8" id="KW-0812">Transmembrane</keyword>
<dbReference type="InterPro" id="IPR004869">
    <property type="entry name" value="MMPL_dom"/>
</dbReference>
<protein>
    <submittedName>
        <fullName evidence="10">MMPL family transporter</fullName>
    </submittedName>
</protein>
<feature type="transmembrane region" description="Helical" evidence="8">
    <location>
        <begin position="548"/>
        <end position="566"/>
    </location>
</feature>
<comment type="subcellular location">
    <subcellularLocation>
        <location evidence="1">Cell membrane</location>
        <topology evidence="1">Multi-pass membrane protein</topology>
    </subcellularLocation>
</comment>
<dbReference type="Gene3D" id="1.20.1640.10">
    <property type="entry name" value="Multidrug efflux transporter AcrB transmembrane domain"/>
    <property type="match status" value="2"/>
</dbReference>
<dbReference type="Proteomes" id="UP001165378">
    <property type="component" value="Unassembled WGS sequence"/>
</dbReference>
<evidence type="ECO:0000256" key="1">
    <source>
        <dbReference type="ARBA" id="ARBA00004651"/>
    </source>
</evidence>
<evidence type="ECO:0000256" key="2">
    <source>
        <dbReference type="ARBA" id="ARBA00010157"/>
    </source>
</evidence>
<evidence type="ECO:0000256" key="8">
    <source>
        <dbReference type="SAM" id="Phobius"/>
    </source>
</evidence>
<feature type="transmembrane region" description="Helical" evidence="8">
    <location>
        <begin position="685"/>
        <end position="711"/>
    </location>
</feature>
<comment type="caution">
    <text evidence="10">The sequence shown here is derived from an EMBL/GenBank/DDBJ whole genome shotgun (WGS) entry which is preliminary data.</text>
</comment>
<dbReference type="AlphaFoldDB" id="A0AA41U7Q0"/>
<evidence type="ECO:0000256" key="4">
    <source>
        <dbReference type="ARBA" id="ARBA00022692"/>
    </source>
</evidence>
<keyword evidence="6 8" id="KW-0472">Membrane</keyword>
<feature type="transmembrane region" description="Helical" evidence="8">
    <location>
        <begin position="294"/>
        <end position="312"/>
    </location>
</feature>
<feature type="transmembrane region" description="Helical" evidence="8">
    <location>
        <begin position="324"/>
        <end position="347"/>
    </location>
</feature>